<gene>
    <name evidence="5" type="ORF">FSB_LOCUS42876</name>
</gene>
<dbReference type="InterPro" id="IPR050905">
    <property type="entry name" value="Plant_NBS-LRR"/>
</dbReference>
<keyword evidence="2" id="KW-0611">Plant defense</keyword>
<dbReference type="PANTHER" id="PTHR33463">
    <property type="entry name" value="NB-ARC DOMAIN-CONTAINING PROTEIN-RELATED"/>
    <property type="match status" value="1"/>
</dbReference>
<dbReference type="PRINTS" id="PR00364">
    <property type="entry name" value="DISEASERSIST"/>
</dbReference>
<dbReference type="InterPro" id="IPR032675">
    <property type="entry name" value="LRR_dom_sf"/>
</dbReference>
<feature type="domain" description="NB-ARC" evidence="4">
    <location>
        <begin position="169"/>
        <end position="247"/>
    </location>
</feature>
<name>A0A2N9HTF9_FAGSY</name>
<dbReference type="SUPFAM" id="SSF52058">
    <property type="entry name" value="L domain-like"/>
    <property type="match status" value="1"/>
</dbReference>
<comment type="similarity">
    <text evidence="1">Belongs to the disease resistance NB-LRR family.</text>
</comment>
<dbReference type="GO" id="GO:0043531">
    <property type="term" value="F:ADP binding"/>
    <property type="evidence" value="ECO:0007669"/>
    <property type="project" value="InterPro"/>
</dbReference>
<dbReference type="AlphaFoldDB" id="A0A2N9HTF9"/>
<reference evidence="5" key="1">
    <citation type="submission" date="2018-02" db="EMBL/GenBank/DDBJ databases">
        <authorList>
            <person name="Cohen D.B."/>
            <person name="Kent A.D."/>
        </authorList>
    </citation>
    <scope>NUCLEOTIDE SEQUENCE</scope>
</reference>
<dbReference type="Gene3D" id="3.80.10.10">
    <property type="entry name" value="Ribonuclease Inhibitor"/>
    <property type="match status" value="1"/>
</dbReference>
<evidence type="ECO:0000256" key="2">
    <source>
        <dbReference type="ARBA" id="ARBA00022821"/>
    </source>
</evidence>
<protein>
    <recommendedName>
        <fullName evidence="4">NB-ARC domain-containing protein</fullName>
    </recommendedName>
</protein>
<dbReference type="InterPro" id="IPR027417">
    <property type="entry name" value="P-loop_NTPase"/>
</dbReference>
<feature type="coiled-coil region" evidence="3">
    <location>
        <begin position="40"/>
        <end position="99"/>
    </location>
</feature>
<dbReference type="Pfam" id="PF00931">
    <property type="entry name" value="NB-ARC"/>
    <property type="match status" value="1"/>
</dbReference>
<keyword evidence="3" id="KW-0175">Coiled coil</keyword>
<evidence type="ECO:0000313" key="5">
    <source>
        <dbReference type="EMBL" id="SPD14994.1"/>
    </source>
</evidence>
<accession>A0A2N9HTF9</accession>
<organism evidence="5">
    <name type="scientific">Fagus sylvatica</name>
    <name type="common">Beechnut</name>
    <dbReference type="NCBI Taxonomy" id="28930"/>
    <lineage>
        <taxon>Eukaryota</taxon>
        <taxon>Viridiplantae</taxon>
        <taxon>Streptophyta</taxon>
        <taxon>Embryophyta</taxon>
        <taxon>Tracheophyta</taxon>
        <taxon>Spermatophyta</taxon>
        <taxon>Magnoliopsida</taxon>
        <taxon>eudicotyledons</taxon>
        <taxon>Gunneridae</taxon>
        <taxon>Pentapetalae</taxon>
        <taxon>rosids</taxon>
        <taxon>fabids</taxon>
        <taxon>Fagales</taxon>
        <taxon>Fagaceae</taxon>
        <taxon>Fagus</taxon>
    </lineage>
</organism>
<evidence type="ECO:0000259" key="4">
    <source>
        <dbReference type="Pfam" id="PF00931"/>
    </source>
</evidence>
<sequence>MEVISAIASKLVESMIAPVGQWLGYSFNYSSNIENVKKREKKLQGARERVQHSVDEAKRNAEEIEGEVTRWLENVDVKMDEARKVLEDEEKARKRFDKVSYRLALQEMVNTTNMDYMPCKSRILTMKGIMEALRDVDISIIGVWGMRVWERVHWWEIVSKPRKKGYSERVHWLFDEVAIATVTQNPNLTQIQGEIADKLDLKLNEEYLSGRADLLQARLNANDKKILVILDDIWEKVDLEALGIPCKVKTAVVREAAKQVQKQKSIDKAMAAMMQSPDPRQIKGEFMGILDLKFDGETEPEKAIPLHEKLMKDKKDWMKKNFMLKDYGLLLDGPPSSDYVLMHDLVRDVAKLIASKNEKVLTMRGDGPVEWPAEDEMKKCTRISIADRDIQELSDTLECPELTFFHVQATDRDCPFKISDTFFQETRKLKVLDLTYMRLSSLPSSLNLLTNLQTLCLDHCVLGDMTVIGEMKNLEILSLLRSEFKQLPREIGHLTRLRLLDLSNCTKLEVIPPNILSQLIQLEELLVGNSFSQWEVEGASLNELKHLSQLTNLELPTSRPNPSSLPPSALPPLLIGVCELLSVSTQAWGLLPVRLYSFFGVDFLKLFLATTPDASLAEIDSQWFPWRVTPSAAAPT</sequence>
<evidence type="ECO:0000256" key="3">
    <source>
        <dbReference type="SAM" id="Coils"/>
    </source>
</evidence>
<dbReference type="PANTHER" id="PTHR33463:SF215">
    <property type="entry name" value="NB-ARC DOMAIN DISEASE RESISTANCE PROTEIN"/>
    <property type="match status" value="1"/>
</dbReference>
<proteinExistence type="inferred from homology"/>
<dbReference type="InterPro" id="IPR002182">
    <property type="entry name" value="NB-ARC"/>
</dbReference>
<dbReference type="EMBL" id="OIVN01004016">
    <property type="protein sequence ID" value="SPD14994.1"/>
    <property type="molecule type" value="Genomic_DNA"/>
</dbReference>
<dbReference type="Gene3D" id="3.40.50.300">
    <property type="entry name" value="P-loop containing nucleotide triphosphate hydrolases"/>
    <property type="match status" value="1"/>
</dbReference>
<evidence type="ECO:0000256" key="1">
    <source>
        <dbReference type="ARBA" id="ARBA00008894"/>
    </source>
</evidence>